<comment type="similarity">
    <text evidence="4">Belongs to the zinc-containing alcohol dehydrogenase family.</text>
</comment>
<organism evidence="7 8">
    <name type="scientific">Candidatus Scatomorpha intestinavium</name>
    <dbReference type="NCBI Taxonomy" id="2840922"/>
    <lineage>
        <taxon>Bacteria</taxon>
        <taxon>Bacillati</taxon>
        <taxon>Bacillota</taxon>
        <taxon>Clostridia</taxon>
        <taxon>Eubacteriales</taxon>
        <taxon>Candidatus Scatomorpha</taxon>
    </lineage>
</organism>
<dbReference type="InterPro" id="IPR050129">
    <property type="entry name" value="Zn_alcohol_dh"/>
</dbReference>
<evidence type="ECO:0000313" key="8">
    <source>
        <dbReference type="Proteomes" id="UP000824262"/>
    </source>
</evidence>
<dbReference type="Pfam" id="PF08240">
    <property type="entry name" value="ADH_N"/>
    <property type="match status" value="1"/>
</dbReference>
<dbReference type="Gene3D" id="3.40.50.720">
    <property type="entry name" value="NAD(P)-binding Rossmann-like Domain"/>
    <property type="match status" value="1"/>
</dbReference>
<dbReference type="InterPro" id="IPR002328">
    <property type="entry name" value="ADH_Zn_CS"/>
</dbReference>
<feature type="domain" description="Alcohol dehydrogenase-like N-terminal" evidence="6">
    <location>
        <begin position="25"/>
        <end position="103"/>
    </location>
</feature>
<dbReference type="GO" id="GO:0008270">
    <property type="term" value="F:zinc ion binding"/>
    <property type="evidence" value="ECO:0007669"/>
    <property type="project" value="InterPro"/>
</dbReference>
<dbReference type="InterPro" id="IPR036291">
    <property type="entry name" value="NAD(P)-bd_dom_sf"/>
</dbReference>
<sequence length="348" mass="38231">MKATSAKIVAPRTFEFVEEELPALGDNEILIKMDSVGLCHSDLPRYTGKATIAVSSRGYRESVPVVFPCMVGHEPVGTVIDKGNKVTKFSIGDHVTGHMPTCFRTHLVINENAMIFKFPDSMPMDYRYCVAEPLGCIVNILNMATQQEPGKTAVVGCGHLGLLVISGLRALGIADITAVDLNNERLEFARQFGAAKTLNPAECDIRTAAFDLTEGHFFDTVMEITGSIRGLETACRIIKFAHENGMQNGRYIGRGRILTSSVFSGEETFPFGLAHDLMLRTPDVFNVHPSSAEDVLANDIRGVNMCIAGELPLHKMITHTCRFEDLHVGFDWLEHAPEGYNKGLVLFD</sequence>
<evidence type="ECO:0000259" key="5">
    <source>
        <dbReference type="Pfam" id="PF00107"/>
    </source>
</evidence>
<dbReference type="EMBL" id="DVGA01000041">
    <property type="protein sequence ID" value="HIQ78363.1"/>
    <property type="molecule type" value="Genomic_DNA"/>
</dbReference>
<comment type="cofactor">
    <cofactor evidence="4">
        <name>Zn(2+)</name>
        <dbReference type="ChEBI" id="CHEBI:29105"/>
    </cofactor>
</comment>
<evidence type="ECO:0000256" key="1">
    <source>
        <dbReference type="ARBA" id="ARBA00022723"/>
    </source>
</evidence>
<keyword evidence="1 4" id="KW-0479">Metal-binding</keyword>
<dbReference type="PANTHER" id="PTHR43401:SF2">
    <property type="entry name" value="L-THREONINE 3-DEHYDROGENASE"/>
    <property type="match status" value="1"/>
</dbReference>
<dbReference type="InterPro" id="IPR013154">
    <property type="entry name" value="ADH-like_N"/>
</dbReference>
<evidence type="ECO:0000256" key="4">
    <source>
        <dbReference type="RuleBase" id="RU361277"/>
    </source>
</evidence>
<reference evidence="7" key="1">
    <citation type="submission" date="2020-10" db="EMBL/GenBank/DDBJ databases">
        <authorList>
            <person name="Gilroy R."/>
        </authorList>
    </citation>
    <scope>NUCLEOTIDE SEQUENCE</scope>
    <source>
        <strain evidence="7">ChiBcolR7-354</strain>
    </source>
</reference>
<dbReference type="Gene3D" id="3.90.180.10">
    <property type="entry name" value="Medium-chain alcohol dehydrogenases, catalytic domain"/>
    <property type="match status" value="2"/>
</dbReference>
<evidence type="ECO:0000256" key="3">
    <source>
        <dbReference type="ARBA" id="ARBA00023002"/>
    </source>
</evidence>
<dbReference type="Pfam" id="PF00107">
    <property type="entry name" value="ADH_zinc_N"/>
    <property type="match status" value="1"/>
</dbReference>
<accession>A0A9D0ZD21</accession>
<dbReference type="InterPro" id="IPR011032">
    <property type="entry name" value="GroES-like_sf"/>
</dbReference>
<name>A0A9D0ZD21_9FIRM</name>
<dbReference type="InterPro" id="IPR013149">
    <property type="entry name" value="ADH-like_C"/>
</dbReference>
<evidence type="ECO:0000256" key="2">
    <source>
        <dbReference type="ARBA" id="ARBA00022833"/>
    </source>
</evidence>
<reference evidence="7" key="2">
    <citation type="journal article" date="2021" name="PeerJ">
        <title>Extensive microbial diversity within the chicken gut microbiome revealed by metagenomics and culture.</title>
        <authorList>
            <person name="Gilroy R."/>
            <person name="Ravi A."/>
            <person name="Getino M."/>
            <person name="Pursley I."/>
            <person name="Horton D.L."/>
            <person name="Alikhan N.F."/>
            <person name="Baker D."/>
            <person name="Gharbi K."/>
            <person name="Hall N."/>
            <person name="Watson M."/>
            <person name="Adriaenssens E.M."/>
            <person name="Foster-Nyarko E."/>
            <person name="Jarju S."/>
            <person name="Secka A."/>
            <person name="Antonio M."/>
            <person name="Oren A."/>
            <person name="Chaudhuri R.R."/>
            <person name="La Ragione R."/>
            <person name="Hildebrand F."/>
            <person name="Pallen M.J."/>
        </authorList>
    </citation>
    <scope>NUCLEOTIDE SEQUENCE</scope>
    <source>
        <strain evidence="7">ChiBcolR7-354</strain>
    </source>
</reference>
<protein>
    <submittedName>
        <fullName evidence="7">Alcohol dehydrogenase catalytic domain-containing protein</fullName>
    </submittedName>
</protein>
<keyword evidence="2 4" id="KW-0862">Zinc</keyword>
<dbReference type="Proteomes" id="UP000824262">
    <property type="component" value="Unassembled WGS sequence"/>
</dbReference>
<keyword evidence="3" id="KW-0560">Oxidoreductase</keyword>
<dbReference type="PROSITE" id="PS00059">
    <property type="entry name" value="ADH_ZINC"/>
    <property type="match status" value="1"/>
</dbReference>
<dbReference type="SUPFAM" id="SSF51735">
    <property type="entry name" value="NAD(P)-binding Rossmann-fold domains"/>
    <property type="match status" value="1"/>
</dbReference>
<evidence type="ECO:0000259" key="6">
    <source>
        <dbReference type="Pfam" id="PF08240"/>
    </source>
</evidence>
<evidence type="ECO:0000313" key="7">
    <source>
        <dbReference type="EMBL" id="HIQ78363.1"/>
    </source>
</evidence>
<dbReference type="PANTHER" id="PTHR43401">
    <property type="entry name" value="L-THREONINE 3-DEHYDROGENASE"/>
    <property type="match status" value="1"/>
</dbReference>
<comment type="caution">
    <text evidence="7">The sequence shown here is derived from an EMBL/GenBank/DDBJ whole genome shotgun (WGS) entry which is preliminary data.</text>
</comment>
<dbReference type="GO" id="GO:0016491">
    <property type="term" value="F:oxidoreductase activity"/>
    <property type="evidence" value="ECO:0007669"/>
    <property type="project" value="UniProtKB-KW"/>
</dbReference>
<feature type="domain" description="Alcohol dehydrogenase-like C-terminal" evidence="5">
    <location>
        <begin position="160"/>
        <end position="240"/>
    </location>
</feature>
<dbReference type="AlphaFoldDB" id="A0A9D0ZD21"/>
<proteinExistence type="inferred from homology"/>
<gene>
    <name evidence="7" type="ORF">IAB77_03795</name>
</gene>
<dbReference type="SUPFAM" id="SSF50129">
    <property type="entry name" value="GroES-like"/>
    <property type="match status" value="1"/>
</dbReference>